<dbReference type="InterPro" id="IPR016066">
    <property type="entry name" value="A-D-PHexomutase_CS"/>
</dbReference>
<keyword evidence="3" id="KW-0597">Phosphoprotein</keyword>
<comment type="cofactor">
    <cofactor evidence="1">
        <name>Mg(2+)</name>
        <dbReference type="ChEBI" id="CHEBI:18420"/>
    </cofactor>
</comment>
<dbReference type="SUPFAM" id="SSF55957">
    <property type="entry name" value="Phosphoglucomutase, C-terminal domain"/>
    <property type="match status" value="1"/>
</dbReference>
<evidence type="ECO:0008006" key="12">
    <source>
        <dbReference type="Google" id="ProtNLM"/>
    </source>
</evidence>
<evidence type="ECO:0000259" key="8">
    <source>
        <dbReference type="Pfam" id="PF02878"/>
    </source>
</evidence>
<dbReference type="InterPro" id="IPR005845">
    <property type="entry name" value="A-D-PHexomutase_a/b/a-II"/>
</dbReference>
<dbReference type="GO" id="GO:0016868">
    <property type="term" value="F:intramolecular phosphotransferase activity"/>
    <property type="evidence" value="ECO:0007669"/>
    <property type="project" value="InterPro"/>
</dbReference>
<reference evidence="11" key="1">
    <citation type="journal article" date="2020" name="mSystems">
        <title>Genome- and Community-Level Interaction Insights into Carbon Utilization and Element Cycling Functions of Hydrothermarchaeota in Hydrothermal Sediment.</title>
        <authorList>
            <person name="Zhou Z."/>
            <person name="Liu Y."/>
            <person name="Xu W."/>
            <person name="Pan J."/>
            <person name="Luo Z.H."/>
            <person name="Li M."/>
        </authorList>
    </citation>
    <scope>NUCLEOTIDE SEQUENCE [LARGE SCALE GENOMIC DNA]</scope>
    <source>
        <strain evidence="11">SpSt-697</strain>
    </source>
</reference>
<gene>
    <name evidence="11" type="ORF">ENU74_00120</name>
</gene>
<protein>
    <recommendedName>
        <fullName evidence="12">Phosphoglucosamine mutase</fullName>
    </recommendedName>
</protein>
<keyword evidence="6" id="KW-0413">Isomerase</keyword>
<dbReference type="EMBL" id="DTDR01000004">
    <property type="protein sequence ID" value="HGK62997.1"/>
    <property type="molecule type" value="Genomic_DNA"/>
</dbReference>
<dbReference type="InterPro" id="IPR005844">
    <property type="entry name" value="A-D-PHexomutase_a/b/a-I"/>
</dbReference>
<evidence type="ECO:0000256" key="5">
    <source>
        <dbReference type="ARBA" id="ARBA00022842"/>
    </source>
</evidence>
<keyword evidence="4 7" id="KW-0479">Metal-binding</keyword>
<evidence type="ECO:0000256" key="1">
    <source>
        <dbReference type="ARBA" id="ARBA00001946"/>
    </source>
</evidence>
<dbReference type="SUPFAM" id="SSF53738">
    <property type="entry name" value="Phosphoglucomutase, first 3 domains"/>
    <property type="match status" value="3"/>
</dbReference>
<dbReference type="GO" id="GO:0005975">
    <property type="term" value="P:carbohydrate metabolic process"/>
    <property type="evidence" value="ECO:0007669"/>
    <property type="project" value="InterPro"/>
</dbReference>
<feature type="domain" description="Alpha-D-phosphohexomutase alpha/beta/alpha" evidence="9">
    <location>
        <begin position="149"/>
        <end position="249"/>
    </location>
</feature>
<evidence type="ECO:0000256" key="6">
    <source>
        <dbReference type="ARBA" id="ARBA00023235"/>
    </source>
</evidence>
<dbReference type="Gene3D" id="3.40.120.10">
    <property type="entry name" value="Alpha-D-Glucose-1,6-Bisphosphate, subunit A, domain 3"/>
    <property type="match status" value="3"/>
</dbReference>
<dbReference type="PANTHER" id="PTHR43771">
    <property type="entry name" value="PHOSPHOMANNOMUTASE"/>
    <property type="match status" value="1"/>
</dbReference>
<feature type="domain" description="Alpha-D-phosphohexomutase alpha/beta/alpha" evidence="10">
    <location>
        <begin position="266"/>
        <end position="357"/>
    </location>
</feature>
<dbReference type="InterPro" id="IPR005841">
    <property type="entry name" value="Alpha-D-phosphohexomutase_SF"/>
</dbReference>
<evidence type="ECO:0000259" key="9">
    <source>
        <dbReference type="Pfam" id="PF02879"/>
    </source>
</evidence>
<evidence type="ECO:0000256" key="3">
    <source>
        <dbReference type="ARBA" id="ARBA00022553"/>
    </source>
</evidence>
<dbReference type="PANTHER" id="PTHR43771:SF1">
    <property type="entry name" value="PHOSPHOMANNOMUTASE"/>
    <property type="match status" value="1"/>
</dbReference>
<dbReference type="InterPro" id="IPR016055">
    <property type="entry name" value="A-D-PHexomutase_a/b/a-I/II/III"/>
</dbReference>
<sequence length="445" mass="50984">MYKFSVSGLRGKVFSEVFPFDFFSFAYIFAKKQKAEKILVGRDTRPTSEAFYFSSVAGILQSGKNVVDCGIIPTPTLVFASGYLKLPGIVITASHNPVDENGLKFVSARGRFLFENEIKLLKLEKIEKELKKKEPKIQILNKEEIFFEHAQKIKKYLGAKIENFSDLKVGIDGVNGSVSSEIDYFCNFFSLNFSPLFLKEKIDKDFPREPEPSPGALKRLSNLVKEKRLHLGIGFDPDGDRVAFVCENGEILSEEYTLPFSLLYYLEKKKSPVVCNFSTSLLVDDVCEKFGVPLYRTKVGESNVVYQMIKRKSFIGGEGNGGVIVKDVNLTRDGLVAFYLILSLIKEKGKPLSILKKTFNDYIIIKRKLEFKKDFFLKMKAKIKKEVKRLFRKNLVINEEDGLFCYQRNFLFHLRPSNTEKLLRLIINTDDEKIVEKLYEILCVE</sequence>
<evidence type="ECO:0000256" key="4">
    <source>
        <dbReference type="ARBA" id="ARBA00022723"/>
    </source>
</evidence>
<dbReference type="PROSITE" id="PS00710">
    <property type="entry name" value="PGM_PMM"/>
    <property type="match status" value="1"/>
</dbReference>
<dbReference type="Pfam" id="PF02880">
    <property type="entry name" value="PGM_PMM_III"/>
    <property type="match status" value="1"/>
</dbReference>
<proteinExistence type="inferred from homology"/>
<dbReference type="Gene3D" id="3.30.310.50">
    <property type="entry name" value="Alpha-D-phosphohexomutase, C-terminal domain"/>
    <property type="match status" value="1"/>
</dbReference>
<dbReference type="GO" id="GO:0000287">
    <property type="term" value="F:magnesium ion binding"/>
    <property type="evidence" value="ECO:0007669"/>
    <property type="project" value="InterPro"/>
</dbReference>
<keyword evidence="5 7" id="KW-0460">Magnesium</keyword>
<comment type="similarity">
    <text evidence="2 7">Belongs to the phosphohexose mutase family.</text>
</comment>
<accession>A0A7V3ZU04</accession>
<evidence type="ECO:0000256" key="7">
    <source>
        <dbReference type="RuleBase" id="RU004326"/>
    </source>
</evidence>
<dbReference type="InterPro" id="IPR036900">
    <property type="entry name" value="A-D-PHexomutase_C_sf"/>
</dbReference>
<comment type="caution">
    <text evidence="11">The sequence shown here is derived from an EMBL/GenBank/DDBJ whole genome shotgun (WGS) entry which is preliminary data.</text>
</comment>
<dbReference type="PRINTS" id="PR00509">
    <property type="entry name" value="PGMPMM"/>
</dbReference>
<dbReference type="AlphaFoldDB" id="A0A7V3ZU04"/>
<dbReference type="InterPro" id="IPR005846">
    <property type="entry name" value="A-D-PHexomutase_a/b/a-III"/>
</dbReference>
<organism evidence="11">
    <name type="scientific">candidate division WOR-3 bacterium</name>
    <dbReference type="NCBI Taxonomy" id="2052148"/>
    <lineage>
        <taxon>Bacteria</taxon>
        <taxon>Bacteria division WOR-3</taxon>
    </lineage>
</organism>
<dbReference type="Pfam" id="PF02878">
    <property type="entry name" value="PGM_PMM_I"/>
    <property type="match status" value="1"/>
</dbReference>
<evidence type="ECO:0000313" key="11">
    <source>
        <dbReference type="EMBL" id="HGK62997.1"/>
    </source>
</evidence>
<evidence type="ECO:0000259" key="10">
    <source>
        <dbReference type="Pfam" id="PF02880"/>
    </source>
</evidence>
<dbReference type="Pfam" id="PF02879">
    <property type="entry name" value="PGM_PMM_II"/>
    <property type="match status" value="1"/>
</dbReference>
<name>A0A7V3ZU04_UNCW3</name>
<evidence type="ECO:0000256" key="2">
    <source>
        <dbReference type="ARBA" id="ARBA00010231"/>
    </source>
</evidence>
<feature type="domain" description="Alpha-D-phosphohexomutase alpha/beta/alpha" evidence="8">
    <location>
        <begin position="3"/>
        <end position="120"/>
    </location>
</feature>